<feature type="binding site" evidence="8">
    <location>
        <begin position="24"/>
        <end position="26"/>
    </location>
    <ligand>
        <name>shikimate</name>
        <dbReference type="ChEBI" id="CHEBI:36208"/>
    </ligand>
</feature>
<keyword evidence="3 8" id="KW-0028">Amino-acid biosynthesis</keyword>
<keyword evidence="5 8" id="KW-0560">Oxidoreductase</keyword>
<comment type="function">
    <text evidence="8">Involved in the biosynthesis of the chorismate, which leads to the biosynthesis of aromatic amino acids. Catalyzes the reversible NADPH linked reduction of 3-dehydroshikimate (DHSA) to yield shikimate (SA).</text>
</comment>
<evidence type="ECO:0000256" key="6">
    <source>
        <dbReference type="ARBA" id="ARBA00023141"/>
    </source>
</evidence>
<dbReference type="PANTHER" id="PTHR21089:SF1">
    <property type="entry name" value="BIFUNCTIONAL 3-DEHYDROQUINATE DEHYDRATASE_SHIKIMATE DEHYDROGENASE, CHLOROPLASTIC"/>
    <property type="match status" value="1"/>
</dbReference>
<feature type="binding site" evidence="8">
    <location>
        <begin position="161"/>
        <end position="166"/>
    </location>
    <ligand>
        <name>NADP(+)</name>
        <dbReference type="ChEBI" id="CHEBI:58349"/>
    </ligand>
</feature>
<feature type="binding site" evidence="8">
    <location>
        <begin position="137"/>
        <end position="141"/>
    </location>
    <ligand>
        <name>NADP(+)</name>
        <dbReference type="ChEBI" id="CHEBI:58349"/>
    </ligand>
</feature>
<evidence type="ECO:0000256" key="1">
    <source>
        <dbReference type="ARBA" id="ARBA00004871"/>
    </source>
</evidence>
<dbReference type="NCBIfam" id="TIGR00507">
    <property type="entry name" value="aroE"/>
    <property type="match status" value="1"/>
</dbReference>
<feature type="binding site" evidence="8">
    <location>
        <position position="225"/>
    </location>
    <ligand>
        <name>NADP(+)</name>
        <dbReference type="ChEBI" id="CHEBI:58349"/>
    </ligand>
</feature>
<dbReference type="SUPFAM" id="SSF53223">
    <property type="entry name" value="Aminoacid dehydrogenase-like, N-terminal domain"/>
    <property type="match status" value="1"/>
</dbReference>
<comment type="catalytic activity">
    <reaction evidence="7 8">
        <text>shikimate + NADP(+) = 3-dehydroshikimate + NADPH + H(+)</text>
        <dbReference type="Rhea" id="RHEA:17737"/>
        <dbReference type="ChEBI" id="CHEBI:15378"/>
        <dbReference type="ChEBI" id="CHEBI:16630"/>
        <dbReference type="ChEBI" id="CHEBI:36208"/>
        <dbReference type="ChEBI" id="CHEBI:57783"/>
        <dbReference type="ChEBI" id="CHEBI:58349"/>
        <dbReference type="EC" id="1.1.1.25"/>
    </reaction>
</comment>
<dbReference type="InterPro" id="IPR006151">
    <property type="entry name" value="Shikm_DH/Glu-tRNA_Rdtase"/>
</dbReference>
<dbReference type="FunFam" id="3.40.50.10860:FF:000006">
    <property type="entry name" value="Shikimate dehydrogenase (NADP(+))"/>
    <property type="match status" value="1"/>
</dbReference>
<dbReference type="PANTHER" id="PTHR21089">
    <property type="entry name" value="SHIKIMATE DEHYDROGENASE"/>
    <property type="match status" value="1"/>
</dbReference>
<evidence type="ECO:0000256" key="5">
    <source>
        <dbReference type="ARBA" id="ARBA00023002"/>
    </source>
</evidence>
<evidence type="ECO:0000259" key="10">
    <source>
        <dbReference type="Pfam" id="PF08501"/>
    </source>
</evidence>
<dbReference type="GO" id="GO:0009423">
    <property type="term" value="P:chorismate biosynthetic process"/>
    <property type="evidence" value="ECO:0007669"/>
    <property type="project" value="UniProtKB-UniRule"/>
</dbReference>
<feature type="domain" description="Quinate/shikimate 5-dehydrogenase/glutamyl-tRNA reductase" evidence="9">
    <location>
        <begin position="127"/>
        <end position="202"/>
    </location>
</feature>
<dbReference type="EC" id="1.1.1.25" evidence="2 8"/>
<dbReference type="InterPro" id="IPR013708">
    <property type="entry name" value="Shikimate_DH-bd_N"/>
</dbReference>
<keyword evidence="13" id="KW-1185">Reference proteome</keyword>
<evidence type="ECO:0000313" key="13">
    <source>
        <dbReference type="Proteomes" id="UP000000683"/>
    </source>
</evidence>
<dbReference type="InterPro" id="IPR011342">
    <property type="entry name" value="Shikimate_DH"/>
</dbReference>
<feature type="active site" description="Proton acceptor" evidence="8">
    <location>
        <position position="76"/>
    </location>
</feature>
<feature type="binding site" evidence="8">
    <location>
        <position position="256"/>
    </location>
    <ligand>
        <name>shikimate</name>
        <dbReference type="ChEBI" id="CHEBI:36208"/>
    </ligand>
</feature>
<gene>
    <name evidence="8" type="primary">aroE</name>
    <name evidence="12" type="ordered locus">ambt_00150</name>
</gene>
<feature type="binding site" evidence="8">
    <location>
        <position position="227"/>
    </location>
    <ligand>
        <name>shikimate</name>
        <dbReference type="ChEBI" id="CHEBI:36208"/>
    </ligand>
</feature>
<dbReference type="AlphaFoldDB" id="F5Z9X9"/>
<comment type="pathway">
    <text evidence="1 8">Metabolic intermediate biosynthesis; chorismate biosynthesis; chorismate from D-erythrose 4-phosphate and phosphoenolpyruvate: step 4/7.</text>
</comment>
<evidence type="ECO:0000256" key="3">
    <source>
        <dbReference type="ARBA" id="ARBA00022605"/>
    </source>
</evidence>
<feature type="binding site" evidence="8">
    <location>
        <position position="72"/>
    </location>
    <ligand>
        <name>shikimate</name>
        <dbReference type="ChEBI" id="CHEBI:36208"/>
    </ligand>
</feature>
<accession>F5Z9X9</accession>
<dbReference type="GO" id="GO:0005829">
    <property type="term" value="C:cytosol"/>
    <property type="evidence" value="ECO:0007669"/>
    <property type="project" value="TreeGrafter"/>
</dbReference>
<dbReference type="GO" id="GO:0050661">
    <property type="term" value="F:NADP binding"/>
    <property type="evidence" value="ECO:0007669"/>
    <property type="project" value="InterPro"/>
</dbReference>
<dbReference type="Pfam" id="PF01488">
    <property type="entry name" value="Shikimate_DH"/>
    <property type="match status" value="1"/>
</dbReference>
<comment type="subunit">
    <text evidence="8">Homodimer.</text>
</comment>
<dbReference type="NCBIfam" id="NF001310">
    <property type="entry name" value="PRK00258.1-2"/>
    <property type="match status" value="1"/>
</dbReference>
<dbReference type="EMBL" id="CP002339">
    <property type="protein sequence ID" value="AEF01593.1"/>
    <property type="molecule type" value="Genomic_DNA"/>
</dbReference>
<feature type="binding site" evidence="8">
    <location>
        <position position="249"/>
    </location>
    <ligand>
        <name>NADP(+)</name>
        <dbReference type="ChEBI" id="CHEBI:58349"/>
    </ligand>
</feature>
<feature type="domain" description="Shikimate dehydrogenase substrate binding N-terminal" evidence="10">
    <location>
        <begin position="16"/>
        <end position="99"/>
    </location>
</feature>
<dbReference type="eggNOG" id="COG0169">
    <property type="taxonomic scope" value="Bacteria"/>
</dbReference>
<dbReference type="UniPathway" id="UPA00053">
    <property type="reaction ID" value="UER00087"/>
</dbReference>
<dbReference type="Pfam" id="PF18317">
    <property type="entry name" value="SDH_C"/>
    <property type="match status" value="1"/>
</dbReference>
<evidence type="ECO:0000259" key="11">
    <source>
        <dbReference type="Pfam" id="PF18317"/>
    </source>
</evidence>
<sequence>MTDSLINNNSMKKFAVFGNPIVQSLSPTIHQMFAKQCGEQISYEKILAPEDGFTPAANTFLSQPGAVGCNVTMPFKQDAFALASVDDQAALDAKAVNTLMKRSDGTIAGFNTDGVGLVNDLLNHGVQLQGKRVLLIGAGGAARGVIAPLIASGIASLHLTNRTKAKAETVASETGGGKVKVVGIEDCDKVAPHIIINSTAASLSETLPFDMNATLFKECETAYDMVYRAEPTYFMQQALSLGALQVLDGLGMLVEQAAASFTIWTGYKPKTSAVIDVLRSQLKAK</sequence>
<dbReference type="HAMAP" id="MF_00222">
    <property type="entry name" value="Shikimate_DH_AroE"/>
    <property type="match status" value="1"/>
</dbReference>
<comment type="caution">
    <text evidence="8">Lacks conserved residue(s) required for the propagation of feature annotation.</text>
</comment>
<dbReference type="GO" id="GO:0019632">
    <property type="term" value="P:shikimate metabolic process"/>
    <property type="evidence" value="ECO:0007669"/>
    <property type="project" value="InterPro"/>
</dbReference>
<dbReference type="GO" id="GO:0008652">
    <property type="term" value="P:amino acid biosynthetic process"/>
    <property type="evidence" value="ECO:0007669"/>
    <property type="project" value="UniProtKB-KW"/>
</dbReference>
<name>F5Z9X9_ALTNA</name>
<dbReference type="InterPro" id="IPR046346">
    <property type="entry name" value="Aminoacid_DH-like_N_sf"/>
</dbReference>
<dbReference type="CDD" id="cd01065">
    <property type="entry name" value="NAD_bind_Shikimate_DH"/>
    <property type="match status" value="1"/>
</dbReference>
<dbReference type="HOGENOM" id="CLU_044063_2_1_6"/>
<evidence type="ECO:0000256" key="2">
    <source>
        <dbReference type="ARBA" id="ARBA00012962"/>
    </source>
</evidence>
<evidence type="ECO:0000313" key="12">
    <source>
        <dbReference type="EMBL" id="AEF01593.1"/>
    </source>
</evidence>
<evidence type="ECO:0000256" key="8">
    <source>
        <dbReference type="HAMAP-Rule" id="MF_00222"/>
    </source>
</evidence>
<evidence type="ECO:0000259" key="9">
    <source>
        <dbReference type="Pfam" id="PF01488"/>
    </source>
</evidence>
<dbReference type="Gene3D" id="3.40.50.10860">
    <property type="entry name" value="Leucine Dehydrogenase, chain A, domain 1"/>
    <property type="match status" value="1"/>
</dbReference>
<protein>
    <recommendedName>
        <fullName evidence="2 8">Shikimate dehydrogenase (NADP(+))</fullName>
        <shortName evidence="8">SDH</shortName>
        <ecNumber evidence="2 8">1.1.1.25</ecNumber>
    </recommendedName>
</protein>
<evidence type="ECO:0000256" key="4">
    <source>
        <dbReference type="ARBA" id="ARBA00022857"/>
    </source>
</evidence>
<feature type="binding site" evidence="8">
    <location>
        <position position="113"/>
    </location>
    <ligand>
        <name>shikimate</name>
        <dbReference type="ChEBI" id="CHEBI:36208"/>
    </ligand>
</feature>
<comment type="similarity">
    <text evidence="8">Belongs to the shikimate dehydrogenase family.</text>
</comment>
<feature type="domain" description="SDH C-terminal" evidence="11">
    <location>
        <begin position="249"/>
        <end position="279"/>
    </location>
</feature>
<dbReference type="InterPro" id="IPR041121">
    <property type="entry name" value="SDH_C"/>
</dbReference>
<evidence type="ECO:0000256" key="7">
    <source>
        <dbReference type="ARBA" id="ARBA00049442"/>
    </source>
</evidence>
<dbReference type="SUPFAM" id="SSF51735">
    <property type="entry name" value="NAD(P)-binding Rossmann-fold domains"/>
    <property type="match status" value="1"/>
</dbReference>
<dbReference type="InterPro" id="IPR022893">
    <property type="entry name" value="Shikimate_DH_fam"/>
</dbReference>
<dbReference type="Proteomes" id="UP000000683">
    <property type="component" value="Chromosome"/>
</dbReference>
<organism evidence="12 13">
    <name type="scientific">Alteromonas naphthalenivorans</name>
    <dbReference type="NCBI Taxonomy" id="715451"/>
    <lineage>
        <taxon>Bacteria</taxon>
        <taxon>Pseudomonadati</taxon>
        <taxon>Pseudomonadota</taxon>
        <taxon>Gammaproteobacteria</taxon>
        <taxon>Alteromonadales</taxon>
        <taxon>Alteromonadaceae</taxon>
        <taxon>Alteromonas/Salinimonas group</taxon>
        <taxon>Alteromonas</taxon>
    </lineage>
</organism>
<dbReference type="GO" id="GO:0009073">
    <property type="term" value="P:aromatic amino acid family biosynthetic process"/>
    <property type="evidence" value="ECO:0007669"/>
    <property type="project" value="UniProtKB-KW"/>
</dbReference>
<reference evidence="12 13" key="1">
    <citation type="journal article" date="2011" name="J. Bacteriol.">
        <title>Complete genome sequence of the polycyclic aromatic hydrocarbon-degrading bacterium Alteromonas sp. strain SN2.</title>
        <authorList>
            <person name="Jin H.M."/>
            <person name="Jeong H."/>
            <person name="Moon E.J."/>
            <person name="Math R.K."/>
            <person name="Lee K."/>
            <person name="Kim H.J."/>
            <person name="Jeon C.O."/>
            <person name="Oh T.K."/>
            <person name="Kim J.F."/>
        </authorList>
    </citation>
    <scope>NUCLEOTIDE SEQUENCE [LARGE SCALE GENOMIC DNA]</scope>
    <source>
        <strain evidence="13">JCM 17741 / KACC 18427 / KCTC 11700BP / SN2</strain>
    </source>
</reference>
<dbReference type="KEGG" id="alt:ambt_00150"/>
<dbReference type="Pfam" id="PF08501">
    <property type="entry name" value="Shikimate_dh_N"/>
    <property type="match status" value="1"/>
</dbReference>
<proteinExistence type="inferred from homology"/>
<dbReference type="Gene3D" id="3.40.50.720">
    <property type="entry name" value="NAD(P)-binding Rossmann-like Domain"/>
    <property type="match status" value="1"/>
</dbReference>
<dbReference type="GO" id="GO:0004764">
    <property type="term" value="F:shikimate 3-dehydrogenase (NADP+) activity"/>
    <property type="evidence" value="ECO:0007669"/>
    <property type="project" value="UniProtKB-UniRule"/>
</dbReference>
<keyword evidence="4 8" id="KW-0521">NADP</keyword>
<keyword evidence="6 8" id="KW-0057">Aromatic amino acid biosynthesis</keyword>
<feature type="binding site" evidence="8">
    <location>
        <position position="97"/>
    </location>
    <ligand>
        <name>shikimate</name>
        <dbReference type="ChEBI" id="CHEBI:36208"/>
    </ligand>
</feature>
<dbReference type="InterPro" id="IPR036291">
    <property type="entry name" value="NAD(P)-bd_dom_sf"/>
</dbReference>